<gene>
    <name evidence="1" type="ORF">GWI33_009003</name>
</gene>
<name>A0A834MBW3_RHYFE</name>
<sequence length="9" mass="1124">VYRDNNKIC</sequence>
<proteinExistence type="predicted"/>
<reference evidence="1" key="1">
    <citation type="submission" date="2020-08" db="EMBL/GenBank/DDBJ databases">
        <title>Genome sequencing and assembly of the red palm weevil Rhynchophorus ferrugineus.</title>
        <authorList>
            <person name="Dias G.B."/>
            <person name="Bergman C.M."/>
            <person name="Manee M."/>
        </authorList>
    </citation>
    <scope>NUCLEOTIDE SEQUENCE</scope>
    <source>
        <strain evidence="1">AA-2017</strain>
        <tissue evidence="1">Whole larva</tissue>
    </source>
</reference>
<comment type="caution">
    <text evidence="1">The sequence shown here is derived from an EMBL/GenBank/DDBJ whole genome shotgun (WGS) entry which is preliminary data.</text>
</comment>
<keyword evidence="2" id="KW-1185">Reference proteome</keyword>
<evidence type="ECO:0000313" key="2">
    <source>
        <dbReference type="Proteomes" id="UP000625711"/>
    </source>
</evidence>
<evidence type="ECO:0000313" key="1">
    <source>
        <dbReference type="EMBL" id="KAF7278008.1"/>
    </source>
</evidence>
<protein>
    <submittedName>
        <fullName evidence="1">Uncharacterized protein</fullName>
    </submittedName>
</protein>
<accession>A0A834MBW3</accession>
<dbReference type="EMBL" id="JAACXV010000410">
    <property type="protein sequence ID" value="KAF7278008.1"/>
    <property type="molecule type" value="Genomic_DNA"/>
</dbReference>
<dbReference type="Proteomes" id="UP000625711">
    <property type="component" value="Unassembled WGS sequence"/>
</dbReference>
<organism evidence="1 2">
    <name type="scientific">Rhynchophorus ferrugineus</name>
    <name type="common">Red palm weevil</name>
    <name type="synonym">Curculio ferrugineus</name>
    <dbReference type="NCBI Taxonomy" id="354439"/>
    <lineage>
        <taxon>Eukaryota</taxon>
        <taxon>Metazoa</taxon>
        <taxon>Ecdysozoa</taxon>
        <taxon>Arthropoda</taxon>
        <taxon>Hexapoda</taxon>
        <taxon>Insecta</taxon>
        <taxon>Pterygota</taxon>
        <taxon>Neoptera</taxon>
        <taxon>Endopterygota</taxon>
        <taxon>Coleoptera</taxon>
        <taxon>Polyphaga</taxon>
        <taxon>Cucujiformia</taxon>
        <taxon>Curculionidae</taxon>
        <taxon>Dryophthorinae</taxon>
        <taxon>Rhynchophorus</taxon>
    </lineage>
</organism>
<feature type="non-terminal residue" evidence="1">
    <location>
        <position position="9"/>
    </location>
</feature>